<gene>
    <name evidence="2" type="ORF">KI809_10620</name>
</gene>
<dbReference type="RefSeq" id="WP_214171537.1">
    <property type="nucleotide sequence ID" value="NZ_JAHCVJ010000004.1"/>
</dbReference>
<sequence>MTKTALKSDKSPRLKLYGRIHSLMAEGNISDEIYRDILFVNFDGAESKSSLSERQLLQLIQHLETLVPGKQRRSYPGRPHNMNRPGQSRTDQLEKIEALLTIGKLPWSYADSIAKQMRLADKVAWVKTEDLYKITTALRKRAQKEGWDLSGETK</sequence>
<organism evidence="2 3">
    <name type="scientific">Geoanaerobacter pelophilus</name>
    <dbReference type="NCBI Taxonomy" id="60036"/>
    <lineage>
        <taxon>Bacteria</taxon>
        <taxon>Pseudomonadati</taxon>
        <taxon>Thermodesulfobacteriota</taxon>
        <taxon>Desulfuromonadia</taxon>
        <taxon>Geobacterales</taxon>
        <taxon>Geobacteraceae</taxon>
        <taxon>Geoanaerobacter</taxon>
    </lineage>
</organism>
<accession>A0AAW4L1K8</accession>
<dbReference type="InterPro" id="IPR009363">
    <property type="entry name" value="Phage_Mu_Gp16"/>
</dbReference>
<comment type="caution">
    <text evidence="2">The sequence shown here is derived from an EMBL/GenBank/DDBJ whole genome shotgun (WGS) entry which is preliminary data.</text>
</comment>
<name>A0AAW4L1K8_9BACT</name>
<protein>
    <submittedName>
        <fullName evidence="2">DUF1018 domain-containing protein</fullName>
    </submittedName>
</protein>
<keyword evidence="3" id="KW-1185">Reference proteome</keyword>
<dbReference type="AlphaFoldDB" id="A0AAW4L1K8"/>
<dbReference type="Pfam" id="PF06252">
    <property type="entry name" value="GemA"/>
    <property type="match status" value="1"/>
</dbReference>
<proteinExistence type="predicted"/>
<evidence type="ECO:0000313" key="3">
    <source>
        <dbReference type="Proteomes" id="UP000811899"/>
    </source>
</evidence>
<evidence type="ECO:0000256" key="1">
    <source>
        <dbReference type="SAM" id="MobiDB-lite"/>
    </source>
</evidence>
<feature type="region of interest" description="Disordered" evidence="1">
    <location>
        <begin position="70"/>
        <end position="90"/>
    </location>
</feature>
<reference evidence="2 3" key="1">
    <citation type="submission" date="2021-05" db="EMBL/GenBank/DDBJ databases">
        <title>The draft genome of Geobacter pelophilus DSM 12255.</title>
        <authorList>
            <person name="Xu Z."/>
            <person name="Masuda Y."/>
            <person name="Itoh H."/>
            <person name="Senoo K."/>
        </authorList>
    </citation>
    <scope>NUCLEOTIDE SEQUENCE [LARGE SCALE GENOMIC DNA]</scope>
    <source>
        <strain evidence="2 3">DSM 12255</strain>
    </source>
</reference>
<dbReference type="Proteomes" id="UP000811899">
    <property type="component" value="Unassembled WGS sequence"/>
</dbReference>
<dbReference type="EMBL" id="JAHCVJ010000004">
    <property type="protein sequence ID" value="MBT0664753.1"/>
    <property type="molecule type" value="Genomic_DNA"/>
</dbReference>
<evidence type="ECO:0000313" key="2">
    <source>
        <dbReference type="EMBL" id="MBT0664753.1"/>
    </source>
</evidence>